<organism evidence="1 2">
    <name type="scientific">Ajellomyces capsulatus</name>
    <name type="common">Darling's disease fungus</name>
    <name type="synonym">Histoplasma capsulatum</name>
    <dbReference type="NCBI Taxonomy" id="5037"/>
    <lineage>
        <taxon>Eukaryota</taxon>
        <taxon>Fungi</taxon>
        <taxon>Dikarya</taxon>
        <taxon>Ascomycota</taxon>
        <taxon>Pezizomycotina</taxon>
        <taxon>Eurotiomycetes</taxon>
        <taxon>Eurotiomycetidae</taxon>
        <taxon>Onygenales</taxon>
        <taxon>Ajellomycetaceae</taxon>
        <taxon>Histoplasma</taxon>
    </lineage>
</organism>
<protein>
    <submittedName>
        <fullName evidence="1">Monothiol glutaredoxin-5</fullName>
    </submittedName>
</protein>
<comment type="caution">
    <text evidence="1">The sequence shown here is derived from an EMBL/GenBank/DDBJ whole genome shotgun (WGS) entry which is preliminary data.</text>
</comment>
<accession>A0A8H7Z4J3</accession>
<evidence type="ECO:0000313" key="1">
    <source>
        <dbReference type="EMBL" id="KAG5304030.1"/>
    </source>
</evidence>
<evidence type="ECO:0000313" key="2">
    <source>
        <dbReference type="Proteomes" id="UP000670092"/>
    </source>
</evidence>
<dbReference type="Proteomes" id="UP000670092">
    <property type="component" value="Unassembled WGS sequence"/>
</dbReference>
<sequence length="71" mass="8194">MKQKQLLTKQWHLHQLFVHERQPRNTTLWILKDKHTDSWTAGGGSQEAHCVQCFGGCRAAARWAPLRSLSL</sequence>
<dbReference type="EMBL" id="JAEVHI010000001">
    <property type="protein sequence ID" value="KAG5304030.1"/>
    <property type="molecule type" value="Genomic_DNA"/>
</dbReference>
<name>A0A8H7Z4J3_AJECA</name>
<reference evidence="1 2" key="1">
    <citation type="submission" date="2021-01" db="EMBL/GenBank/DDBJ databases">
        <title>Chromosome-level genome assembly of a human fungal pathogen reveals clustering of transcriptionally co-regulated genes.</title>
        <authorList>
            <person name="Voorhies M."/>
            <person name="Cohen S."/>
            <person name="Shea T.P."/>
            <person name="Petrus S."/>
            <person name="Munoz J.F."/>
            <person name="Poplawski S."/>
            <person name="Goldman W.E."/>
            <person name="Michael T."/>
            <person name="Cuomo C.A."/>
            <person name="Sil A."/>
            <person name="Beyhan S."/>
        </authorList>
    </citation>
    <scope>NUCLEOTIDE SEQUENCE [LARGE SCALE GENOMIC DNA]</scope>
    <source>
        <strain evidence="1 2">G184AR</strain>
    </source>
</reference>
<dbReference type="AlphaFoldDB" id="A0A8H7Z4J3"/>
<dbReference type="VEuPathDB" id="FungiDB:I7I52_02221"/>
<proteinExistence type="predicted"/>
<gene>
    <name evidence="1" type="ORF">I7I52_02221</name>
</gene>